<feature type="region of interest" description="Disordered" evidence="1">
    <location>
        <begin position="52"/>
        <end position="71"/>
    </location>
</feature>
<feature type="region of interest" description="Disordered" evidence="1">
    <location>
        <begin position="504"/>
        <end position="549"/>
    </location>
</feature>
<feature type="compositionally biased region" description="Basic and acidic residues" evidence="1">
    <location>
        <begin position="244"/>
        <end position="257"/>
    </location>
</feature>
<feature type="region of interest" description="Disordered" evidence="1">
    <location>
        <begin position="88"/>
        <end position="462"/>
    </location>
</feature>
<evidence type="ECO:0000256" key="1">
    <source>
        <dbReference type="SAM" id="MobiDB-lite"/>
    </source>
</evidence>
<feature type="compositionally biased region" description="Basic and acidic residues" evidence="1">
    <location>
        <begin position="408"/>
        <end position="427"/>
    </location>
</feature>
<feature type="compositionally biased region" description="Basic and acidic residues" evidence="1">
    <location>
        <begin position="266"/>
        <end position="277"/>
    </location>
</feature>
<feature type="chain" id="PRO_5040364123" evidence="2">
    <location>
        <begin position="26"/>
        <end position="835"/>
    </location>
</feature>
<feature type="compositionally biased region" description="Basic and acidic residues" evidence="1">
    <location>
        <begin position="392"/>
        <end position="401"/>
    </location>
</feature>
<feature type="compositionally biased region" description="Polar residues" evidence="1">
    <location>
        <begin position="790"/>
        <end position="804"/>
    </location>
</feature>
<evidence type="ECO:0000256" key="2">
    <source>
        <dbReference type="SAM" id="SignalP"/>
    </source>
</evidence>
<feature type="compositionally biased region" description="Basic and acidic residues" evidence="1">
    <location>
        <begin position="91"/>
        <end position="103"/>
    </location>
</feature>
<dbReference type="Proteomes" id="UP001153620">
    <property type="component" value="Chromosome 4"/>
</dbReference>
<feature type="compositionally biased region" description="Basic and acidic residues" evidence="1">
    <location>
        <begin position="516"/>
        <end position="530"/>
    </location>
</feature>
<proteinExistence type="predicted"/>
<protein>
    <submittedName>
        <fullName evidence="3">Uncharacterized protein</fullName>
    </submittedName>
</protein>
<name>A0A9N9WYL2_9DIPT</name>
<gene>
    <name evidence="3" type="ORF">CHIRRI_LOCUS14105</name>
</gene>
<reference evidence="3" key="1">
    <citation type="submission" date="2022-01" db="EMBL/GenBank/DDBJ databases">
        <authorList>
            <person name="King R."/>
        </authorList>
    </citation>
    <scope>NUCLEOTIDE SEQUENCE</scope>
</reference>
<keyword evidence="4" id="KW-1185">Reference proteome</keyword>
<evidence type="ECO:0000313" key="3">
    <source>
        <dbReference type="EMBL" id="CAG9811296.1"/>
    </source>
</evidence>
<dbReference type="EMBL" id="OU895880">
    <property type="protein sequence ID" value="CAG9811296.1"/>
    <property type="molecule type" value="Genomic_DNA"/>
</dbReference>
<keyword evidence="2" id="KW-0732">Signal</keyword>
<feature type="compositionally biased region" description="Polar residues" evidence="1">
    <location>
        <begin position="198"/>
        <end position="210"/>
    </location>
</feature>
<feature type="compositionally biased region" description="Basic and acidic residues" evidence="1">
    <location>
        <begin position="110"/>
        <end position="169"/>
    </location>
</feature>
<dbReference type="AlphaFoldDB" id="A0A9N9WYL2"/>
<feature type="compositionally biased region" description="Basic and acidic residues" evidence="1">
    <location>
        <begin position="54"/>
        <end position="70"/>
    </location>
</feature>
<feature type="region of interest" description="Disordered" evidence="1">
    <location>
        <begin position="739"/>
        <end position="819"/>
    </location>
</feature>
<feature type="compositionally biased region" description="Basic and acidic residues" evidence="1">
    <location>
        <begin position="299"/>
        <end position="383"/>
    </location>
</feature>
<feature type="compositionally biased region" description="Basic and acidic residues" evidence="1">
    <location>
        <begin position="183"/>
        <end position="196"/>
    </location>
</feature>
<feature type="compositionally biased region" description="Polar residues" evidence="1">
    <location>
        <begin position="633"/>
        <end position="680"/>
    </location>
</feature>
<organism evidence="3 4">
    <name type="scientific">Chironomus riparius</name>
    <dbReference type="NCBI Taxonomy" id="315576"/>
    <lineage>
        <taxon>Eukaryota</taxon>
        <taxon>Metazoa</taxon>
        <taxon>Ecdysozoa</taxon>
        <taxon>Arthropoda</taxon>
        <taxon>Hexapoda</taxon>
        <taxon>Insecta</taxon>
        <taxon>Pterygota</taxon>
        <taxon>Neoptera</taxon>
        <taxon>Endopterygota</taxon>
        <taxon>Diptera</taxon>
        <taxon>Nematocera</taxon>
        <taxon>Chironomoidea</taxon>
        <taxon>Chironomidae</taxon>
        <taxon>Chironominae</taxon>
        <taxon>Chironomus</taxon>
    </lineage>
</organism>
<feature type="compositionally biased region" description="Polar residues" evidence="1">
    <location>
        <begin position="740"/>
        <end position="776"/>
    </location>
</feature>
<sequence>MRLVLYLALLCTCYFLAIGISPVVARRQKCYYVDENNNRLWLVSYQRGSKNHKSVKELDNKHQKHPKSEENVDILNAENVGMSQTVYEPKNQSHHDISRPEHHNRLKVGRSKDTLDGHTPENEKGNEIHSSKSEHKNKTDVDPKIEIVLKHEPKSDPKDDFEQNKRVKSEPNSTKDPTILKDNSTEPKDNQSKIKDTPIQSTDKQTNPKDNQTKSNDHPSIPARVHYHPKPSDSSLNIKSSPKIHSEHPEDKADTLKHNNAPNKSVDSKKSKIVEKSKKSHISKPTQANKKSKKSHSLQVDDSKHIKDQVKDENLDSKHKSDKNSAKNVPLEKDEFPQERSKKEARPHLEHTDSKDQNSEKSNKKDQESNGPDLKDNVPRNKDLISNSTEDSNLKSTDEHQKPKHVPKPTENKQSHSHSKSHDKNPKSSEFTPTTSKLESYPVTKNHHEAHQPPSDDSANSTLVHHSLPLIVNTSETEMNDIQKEISHVIAFLQKLVTYGPIVNPKAYTKPPKCPEYSEKMAKCDSKSGNDLENQNNDSKSKKSEIVEPGLDVGDVQPLLKQHSIDPHIDIAIVNVEQIPSKETVHDPPLEALEFLSNTSAAPIASSQQTNEPNIELLINSSEEVHDLDQAGNKGNSAIASDSKSQPQREVQENNSTDGNIQPEINQQPRPSNQSELNNQSVNPIIDGKQYVNAVGEGVNSSDPLHNPKFETILASNSAHNHTEGSEPQNQSEMIPMVVPNQSKENLSDSAASASQILDSVTSENSDVVTKSSEPEPTTEADENLVTIDPTVQEQAVESSIQVEPSTQSPAPAPTPANPWLMHIFGKFSHLVYST</sequence>
<accession>A0A9N9WYL2</accession>
<reference evidence="3" key="2">
    <citation type="submission" date="2022-10" db="EMBL/GenBank/DDBJ databases">
        <authorList>
            <consortium name="ENA_rothamsted_submissions"/>
            <consortium name="culmorum"/>
            <person name="King R."/>
        </authorList>
    </citation>
    <scope>NUCLEOTIDE SEQUENCE</scope>
</reference>
<feature type="signal peptide" evidence="2">
    <location>
        <begin position="1"/>
        <end position="25"/>
    </location>
</feature>
<evidence type="ECO:0000313" key="4">
    <source>
        <dbReference type="Proteomes" id="UP001153620"/>
    </source>
</evidence>
<feature type="region of interest" description="Disordered" evidence="1">
    <location>
        <begin position="628"/>
        <end position="680"/>
    </location>
</feature>